<name>V6IX01_9BACL</name>
<comment type="caution">
    <text evidence="2">The sequence shown here is derived from an EMBL/GenBank/DDBJ whole genome shotgun (WGS) entry which is preliminary data.</text>
</comment>
<keyword evidence="3" id="KW-1185">Reference proteome</keyword>
<accession>V6IX01</accession>
<proteinExistence type="predicted"/>
<evidence type="ECO:0000256" key="1">
    <source>
        <dbReference type="SAM" id="Phobius"/>
    </source>
</evidence>
<dbReference type="Pfam" id="PF10864">
    <property type="entry name" value="DUF2663"/>
    <property type="match status" value="1"/>
</dbReference>
<evidence type="ECO:0000313" key="3">
    <source>
        <dbReference type="Proteomes" id="UP000018296"/>
    </source>
</evidence>
<evidence type="ECO:0000313" key="2">
    <source>
        <dbReference type="EMBL" id="EST11785.1"/>
    </source>
</evidence>
<dbReference type="eggNOG" id="ENOG5033GWX">
    <property type="taxonomic scope" value="Bacteria"/>
</dbReference>
<dbReference type="EMBL" id="AWTC01000009">
    <property type="protein sequence ID" value="EST11785.1"/>
    <property type="molecule type" value="Genomic_DNA"/>
</dbReference>
<dbReference type="InterPro" id="IPR020210">
    <property type="entry name" value="Uncharacterised_YpbF_TM"/>
</dbReference>
<dbReference type="Proteomes" id="UP000018296">
    <property type="component" value="Unassembled WGS sequence"/>
</dbReference>
<dbReference type="STRING" id="1395513.P343_10585"/>
<gene>
    <name evidence="2" type="ORF">P343_10585</name>
</gene>
<feature type="transmembrane region" description="Helical" evidence="1">
    <location>
        <begin position="38"/>
        <end position="57"/>
    </location>
</feature>
<keyword evidence="1" id="KW-1133">Transmembrane helix</keyword>
<keyword evidence="1" id="KW-0472">Membrane</keyword>
<reference evidence="2 3" key="1">
    <citation type="journal article" date="2013" name="Genome Announc.">
        <title>Genome Sequence of Sporolactobacillus laevolacticus DSM442, an Efficient Polymer-Grade D-Lactate Producer from Agricultural Waste Cottonseed as a Nitrogen Source.</title>
        <authorList>
            <person name="Wang H."/>
            <person name="Wang L."/>
            <person name="Ju J."/>
            <person name="Yu B."/>
            <person name="Ma Y."/>
        </authorList>
    </citation>
    <scope>NUCLEOTIDE SEQUENCE [LARGE SCALE GENOMIC DNA]</scope>
    <source>
        <strain evidence="2 3">DSM 442</strain>
    </source>
</reference>
<feature type="transmembrane region" description="Helical" evidence="1">
    <location>
        <begin position="77"/>
        <end position="95"/>
    </location>
</feature>
<organism evidence="2 3">
    <name type="scientific">Sporolactobacillus laevolacticus DSM 442</name>
    <dbReference type="NCBI Taxonomy" id="1395513"/>
    <lineage>
        <taxon>Bacteria</taxon>
        <taxon>Bacillati</taxon>
        <taxon>Bacillota</taxon>
        <taxon>Bacilli</taxon>
        <taxon>Bacillales</taxon>
        <taxon>Sporolactobacillaceae</taxon>
        <taxon>Sporolactobacillus</taxon>
    </lineage>
</organism>
<keyword evidence="1" id="KW-0812">Transmembrane</keyword>
<dbReference type="PATRIC" id="fig|1395513.3.peg.2136"/>
<protein>
    <submittedName>
        <fullName evidence="2">Uncharacterized protein</fullName>
    </submittedName>
</protein>
<dbReference type="AlphaFoldDB" id="V6IX01"/>
<dbReference type="RefSeq" id="WP_023510366.1">
    <property type="nucleotide sequence ID" value="NZ_AWTC01000009.1"/>
</dbReference>
<sequence length="152" mass="17862">MSLQAFRDNGQIPSITYTILTELIKRKQKKNTWKRREAVASLSLIACCGSLILYVFFFHPESLSSMKGFHTLISRPGVLLILFLSVLFIIVFIFCRGEREDAEDDFDDLRDEVIDRTDELWLKEQVDFKGDSARYVIMNYLKKEFDINLFYK</sequence>
<dbReference type="OrthoDB" id="2969742at2"/>